<dbReference type="PANTHER" id="PTHR37305">
    <property type="entry name" value="INTEGRAL MEMBRANE PROTEIN-RELATED"/>
    <property type="match status" value="1"/>
</dbReference>
<keyword evidence="1" id="KW-0472">Membrane</keyword>
<reference evidence="2 3" key="1">
    <citation type="journal article" date="2010" name="J. Bacteriol.">
        <title>Complete genome sequence of the cellulolytic thermophile Caldicellulosiruptor obsidiansis OB47T.</title>
        <authorList>
            <person name="Elkins J.G."/>
            <person name="Lochner A."/>
            <person name="Hamilton-Brehm S.D."/>
            <person name="Davenport K.W."/>
            <person name="Podar M."/>
            <person name="Brown S.D."/>
            <person name="Land M.L."/>
            <person name="Hauser L.J."/>
            <person name="Klingeman D.M."/>
            <person name="Raman B."/>
            <person name="Goodwin L.A."/>
            <person name="Tapia R."/>
            <person name="Meincke L.J."/>
            <person name="Detter J.C."/>
            <person name="Bruce D.C."/>
            <person name="Han C.S."/>
            <person name="Palumbo A.V."/>
            <person name="Cottingham R.W."/>
            <person name="Keller M."/>
            <person name="Graham D.E."/>
        </authorList>
    </citation>
    <scope>NUCLEOTIDE SEQUENCE [LARGE SCALE GENOMIC DNA]</scope>
    <source>
        <strain evidence="3">ATCC BAA-2073 / strain OB47</strain>
    </source>
</reference>
<evidence type="ECO:0000313" key="2">
    <source>
        <dbReference type="EMBL" id="ADL41413.1"/>
    </source>
</evidence>
<keyword evidence="1" id="KW-1133">Transmembrane helix</keyword>
<feature type="transmembrane region" description="Helical" evidence="1">
    <location>
        <begin position="278"/>
        <end position="298"/>
    </location>
</feature>
<dbReference type="GO" id="GO:0140359">
    <property type="term" value="F:ABC-type transporter activity"/>
    <property type="evidence" value="ECO:0007669"/>
    <property type="project" value="InterPro"/>
</dbReference>
<dbReference type="Proteomes" id="UP000000347">
    <property type="component" value="Chromosome"/>
</dbReference>
<name>D9TGS7_CALOO</name>
<evidence type="ECO:0000256" key="1">
    <source>
        <dbReference type="SAM" id="Phobius"/>
    </source>
</evidence>
<dbReference type="PANTHER" id="PTHR37305:SF1">
    <property type="entry name" value="MEMBRANE PROTEIN"/>
    <property type="match status" value="1"/>
</dbReference>
<dbReference type="EMBL" id="CP002164">
    <property type="protein sequence ID" value="ADL41413.1"/>
    <property type="molecule type" value="Genomic_DNA"/>
</dbReference>
<dbReference type="HOGENOM" id="CLU_929646_0_0_9"/>
<feature type="transmembrane region" description="Helical" evidence="1">
    <location>
        <begin position="167"/>
        <end position="188"/>
    </location>
</feature>
<feature type="transmembrane region" description="Helical" evidence="1">
    <location>
        <begin position="45"/>
        <end position="64"/>
    </location>
</feature>
<evidence type="ECO:0000313" key="3">
    <source>
        <dbReference type="Proteomes" id="UP000000347"/>
    </source>
</evidence>
<gene>
    <name evidence="2" type="ordered locus">COB47_0035</name>
</gene>
<dbReference type="Pfam" id="PF12679">
    <property type="entry name" value="ABC2_membrane_2"/>
    <property type="match status" value="1"/>
</dbReference>
<dbReference type="AlphaFoldDB" id="D9TGS7"/>
<dbReference type="eggNOG" id="COG1668">
    <property type="taxonomic scope" value="Bacteria"/>
</dbReference>
<sequence length="312" mass="35378">MKIREIISKQGSEEVLKNIKRFLTAIFSNPIVTKEIKQRTRGLKFSFTIAGWLLLMTLFTIMFLKSYTRSVVVISRYRSFVESFCVFLIFLFAGFFELLVVILCSQAIAKEKENQTLDILLSTPLTNFEIVVGKMIAAAGEALILFFSAVPILVLLYFYGITSMGNILLIMLYVFVIILFYGSLSLLLSTLIKKGIAATVIVVSIVIASTIFSYFIFVTGAQPFVSNSPQPGKTQNFWNLLSISLSSTFALIEFTIVRLNSDMPAFFPYHYKIRGYQIHLIICIVGTILNIFLSALFLSPLRRIRIFRRKPN</sequence>
<feature type="transmembrane region" description="Helical" evidence="1">
    <location>
        <begin position="142"/>
        <end position="161"/>
    </location>
</feature>
<organism evidence="2 3">
    <name type="scientific">Caldicellulosiruptor obsidiansis (strain ATCC BAA-2073 / JCM 16842 / OB47)</name>
    <dbReference type="NCBI Taxonomy" id="608506"/>
    <lineage>
        <taxon>Bacteria</taxon>
        <taxon>Bacillati</taxon>
        <taxon>Bacillota</taxon>
        <taxon>Bacillota incertae sedis</taxon>
        <taxon>Caldicellulosiruptorales</taxon>
        <taxon>Caldicellulosiruptoraceae</taxon>
        <taxon>Caldicellulosiruptor</taxon>
    </lineage>
</organism>
<keyword evidence="1" id="KW-0812">Transmembrane</keyword>
<feature type="transmembrane region" description="Helical" evidence="1">
    <location>
        <begin position="84"/>
        <end position="104"/>
    </location>
</feature>
<keyword evidence="3" id="KW-1185">Reference proteome</keyword>
<dbReference type="GO" id="GO:0005886">
    <property type="term" value="C:plasma membrane"/>
    <property type="evidence" value="ECO:0007669"/>
    <property type="project" value="UniProtKB-SubCell"/>
</dbReference>
<accession>D9TGS7</accession>
<dbReference type="STRING" id="608506.COB47_0035"/>
<proteinExistence type="predicted"/>
<feature type="transmembrane region" description="Helical" evidence="1">
    <location>
        <begin position="195"/>
        <end position="217"/>
    </location>
</feature>
<protein>
    <submittedName>
        <fullName evidence="2">ABC-2 type transporter</fullName>
    </submittedName>
</protein>
<dbReference type="KEGG" id="cob:COB47_0035"/>